<dbReference type="InterPro" id="IPR014729">
    <property type="entry name" value="Rossmann-like_a/b/a_fold"/>
</dbReference>
<organism evidence="3 4">
    <name type="scientific">Sulfurovum xiamenensis</name>
    <dbReference type="NCBI Taxonomy" id="3019066"/>
    <lineage>
        <taxon>Bacteria</taxon>
        <taxon>Pseudomonadati</taxon>
        <taxon>Campylobacterota</taxon>
        <taxon>Epsilonproteobacteria</taxon>
        <taxon>Campylobacterales</taxon>
        <taxon>Sulfurovaceae</taxon>
        <taxon>Sulfurovum</taxon>
    </lineage>
</organism>
<keyword evidence="4" id="KW-1185">Reference proteome</keyword>
<protein>
    <submittedName>
        <fullName evidence="3">tRNA 2-thiocytidine biosynthesis protein TtcA</fullName>
    </submittedName>
</protein>
<sequence>MNDNQRRTASKSIPISKKLLKLAGKTNAEFRLIGEGDKVLVGLSGGKDSLALVHILKHMQRHAPFHFEFEACTVKYGMPDEHYAFLEAHCKEYGIKHTVFDTNIYEISNDTIRENSSFCSYFSRMRRGALYSFAEQGGFTKVALGHHFDDTVESFFMNMFYNGSMRALAPIYKTSRGFHLIRPLIQARETQLRAFAEENNLKVIGDEACPAMLKEVKMPYARAATKAWLAELEKENKDVFKMFKASFKHIHDDTFFDPERWNRDDIEETL</sequence>
<dbReference type="CDD" id="cd24138">
    <property type="entry name" value="TtcA-like"/>
    <property type="match status" value="1"/>
</dbReference>
<dbReference type="Proteomes" id="UP001169066">
    <property type="component" value="Unassembled WGS sequence"/>
</dbReference>
<proteinExistence type="predicted"/>
<evidence type="ECO:0000256" key="1">
    <source>
        <dbReference type="ARBA" id="ARBA00022679"/>
    </source>
</evidence>
<gene>
    <name evidence="3" type="ORF">PF327_00865</name>
</gene>
<keyword evidence="1" id="KW-0808">Transferase</keyword>
<dbReference type="SUPFAM" id="SSF52402">
    <property type="entry name" value="Adenine nucleotide alpha hydrolases-like"/>
    <property type="match status" value="1"/>
</dbReference>
<dbReference type="InterPro" id="IPR011063">
    <property type="entry name" value="TilS/TtcA_N"/>
</dbReference>
<dbReference type="PANTHER" id="PTHR43686">
    <property type="entry name" value="SULFURTRANSFERASE-RELATED"/>
    <property type="match status" value="1"/>
</dbReference>
<evidence type="ECO:0000259" key="2">
    <source>
        <dbReference type="Pfam" id="PF01171"/>
    </source>
</evidence>
<dbReference type="PANTHER" id="PTHR43686:SF1">
    <property type="entry name" value="AMINOTRAN_5 DOMAIN-CONTAINING PROTEIN"/>
    <property type="match status" value="1"/>
</dbReference>
<dbReference type="InterPro" id="IPR035107">
    <property type="entry name" value="tRNA_thiolation_TtcA_Ctu1"/>
</dbReference>
<feature type="domain" description="tRNA(Ile)-lysidine/2-thiocytidine synthase N-terminal" evidence="2">
    <location>
        <begin position="38"/>
        <end position="207"/>
    </location>
</feature>
<dbReference type="Gene3D" id="3.40.50.620">
    <property type="entry name" value="HUPs"/>
    <property type="match status" value="1"/>
</dbReference>
<evidence type="ECO:0000313" key="3">
    <source>
        <dbReference type="EMBL" id="MDM5262753.1"/>
    </source>
</evidence>
<dbReference type="PIRSF" id="PIRSF004976">
    <property type="entry name" value="ATPase_YdaO"/>
    <property type="match status" value="1"/>
</dbReference>
<name>A0ABT7QNY0_9BACT</name>
<evidence type="ECO:0000313" key="4">
    <source>
        <dbReference type="Proteomes" id="UP001169066"/>
    </source>
</evidence>
<comment type="caution">
    <text evidence="3">The sequence shown here is derived from an EMBL/GenBank/DDBJ whole genome shotgun (WGS) entry which is preliminary data.</text>
</comment>
<dbReference type="RefSeq" id="WP_289400948.1">
    <property type="nucleotide sequence ID" value="NZ_JAQIBC010000001.1"/>
</dbReference>
<dbReference type="Pfam" id="PF01171">
    <property type="entry name" value="ATP_bind_3"/>
    <property type="match status" value="1"/>
</dbReference>
<accession>A0ABT7QNY0</accession>
<dbReference type="EMBL" id="JAQIBC010000001">
    <property type="protein sequence ID" value="MDM5262753.1"/>
    <property type="molecule type" value="Genomic_DNA"/>
</dbReference>
<reference evidence="3" key="1">
    <citation type="submission" date="2023-01" db="EMBL/GenBank/DDBJ databases">
        <title>Sulfurovum sp. XTW-4 genome assembly.</title>
        <authorList>
            <person name="Wang J."/>
        </authorList>
    </citation>
    <scope>NUCLEOTIDE SEQUENCE</scope>
    <source>
        <strain evidence="3">XTW-4</strain>
    </source>
</reference>